<dbReference type="AlphaFoldDB" id="A0A1H3XD36"/>
<dbReference type="RefSeq" id="WP_074759802.1">
    <property type="nucleotide sequence ID" value="NZ_FNRF01000001.1"/>
</dbReference>
<dbReference type="GO" id="GO:0017004">
    <property type="term" value="P:cytochrome complex assembly"/>
    <property type="evidence" value="ECO:0007669"/>
    <property type="project" value="UniProtKB-KW"/>
</dbReference>
<dbReference type="InterPro" id="IPR002541">
    <property type="entry name" value="Cyt_c_assembly"/>
</dbReference>
<organism evidence="9 10">
    <name type="scientific">Xylanibacter ruminicola</name>
    <name type="common">Prevotella ruminicola</name>
    <dbReference type="NCBI Taxonomy" id="839"/>
    <lineage>
        <taxon>Bacteria</taxon>
        <taxon>Pseudomonadati</taxon>
        <taxon>Bacteroidota</taxon>
        <taxon>Bacteroidia</taxon>
        <taxon>Bacteroidales</taxon>
        <taxon>Prevotellaceae</taxon>
        <taxon>Xylanibacter</taxon>
    </lineage>
</organism>
<reference evidence="9 10" key="1">
    <citation type="submission" date="2016-10" db="EMBL/GenBank/DDBJ databases">
        <authorList>
            <person name="de Groot N.N."/>
        </authorList>
    </citation>
    <scope>NUCLEOTIDE SEQUENCE [LARGE SCALE GENOMIC DNA]</scope>
    <source>
        <strain evidence="9 10">D31d</strain>
    </source>
</reference>
<dbReference type="GO" id="GO:0020037">
    <property type="term" value="F:heme binding"/>
    <property type="evidence" value="ECO:0007669"/>
    <property type="project" value="InterPro"/>
</dbReference>
<keyword evidence="4 6" id="KW-1133">Transmembrane helix</keyword>
<keyword evidence="3" id="KW-0201">Cytochrome c-type biogenesis</keyword>
<evidence type="ECO:0000256" key="4">
    <source>
        <dbReference type="ARBA" id="ARBA00022989"/>
    </source>
</evidence>
<dbReference type="InterPro" id="IPR007816">
    <property type="entry name" value="ResB-like_domain"/>
</dbReference>
<dbReference type="Pfam" id="PF05140">
    <property type="entry name" value="ResB"/>
    <property type="match status" value="1"/>
</dbReference>
<keyword evidence="2 6" id="KW-0812">Transmembrane</keyword>
<proteinExistence type="predicted"/>
<keyword evidence="5 6" id="KW-0472">Membrane</keyword>
<feature type="transmembrane region" description="Helical" evidence="6">
    <location>
        <begin position="263"/>
        <end position="289"/>
    </location>
</feature>
<accession>A0A1H3XD36</accession>
<gene>
    <name evidence="9" type="ORF">SAMN05216462_0137</name>
</gene>
<evidence type="ECO:0000256" key="1">
    <source>
        <dbReference type="ARBA" id="ARBA00004141"/>
    </source>
</evidence>
<feature type="domain" description="Cytochrome c assembly protein" evidence="7">
    <location>
        <begin position="220"/>
        <end position="383"/>
    </location>
</feature>
<dbReference type="PANTHER" id="PTHR30071:SF1">
    <property type="entry name" value="CYTOCHROME B_B6 PROTEIN-RELATED"/>
    <property type="match status" value="1"/>
</dbReference>
<feature type="transmembrane region" description="Helical" evidence="6">
    <location>
        <begin position="224"/>
        <end position="243"/>
    </location>
</feature>
<evidence type="ECO:0000256" key="6">
    <source>
        <dbReference type="SAM" id="Phobius"/>
    </source>
</evidence>
<feature type="domain" description="ResB-like" evidence="8">
    <location>
        <begin position="61"/>
        <end position="170"/>
    </location>
</feature>
<dbReference type="OrthoDB" id="9814290at2"/>
<dbReference type="EMBL" id="FNRF01000001">
    <property type="protein sequence ID" value="SDZ96458.1"/>
    <property type="molecule type" value="Genomic_DNA"/>
</dbReference>
<dbReference type="Pfam" id="PF01578">
    <property type="entry name" value="Cytochrom_C_asm"/>
    <property type="match status" value="1"/>
</dbReference>
<feature type="transmembrane region" description="Helical" evidence="6">
    <location>
        <begin position="360"/>
        <end position="379"/>
    </location>
</feature>
<sequence>MKRSIIILYIVVVAVLAAATVFEKYQGTEYVSNNIYGAWWFSALWALLVAVSIFWLIKRKVRRPSVMVLHLSFVVILAGALLTHLTAVRGVVPLRQGVATNTFLTRDMHLHQLPFNICLEHFDVKFYEGTEMPSDYISQVTIDGKPFTISMNQIASYRNIRLYQMDYDADMQGSILSLNYDPWGIPVTYCGYALLFVSLIWILIDPKGRFREQLALLRNHRLQLNIFAAGVLVCFLFLMYHFLNKYSPENHPMPVLNSRLLPIHIATIMLAYTLLLFACLSSLVGIISTKHRQGMQHLSQMMLYPALTFLGFGIFIGAIWANISWGNYWSWDPKETWALITLMIYGIPAHRSIKLNHNVYMVLAFLTILMTYFGVNYFLGGMHSYA</sequence>
<evidence type="ECO:0000259" key="8">
    <source>
        <dbReference type="Pfam" id="PF05140"/>
    </source>
</evidence>
<dbReference type="InterPro" id="IPR045062">
    <property type="entry name" value="Cyt_c_biogenesis_CcsA/CcmC"/>
</dbReference>
<evidence type="ECO:0000256" key="3">
    <source>
        <dbReference type="ARBA" id="ARBA00022748"/>
    </source>
</evidence>
<comment type="subcellular location">
    <subcellularLocation>
        <location evidence="1">Membrane</location>
        <topology evidence="1">Multi-pass membrane protein</topology>
    </subcellularLocation>
</comment>
<dbReference type="GO" id="GO:0005886">
    <property type="term" value="C:plasma membrane"/>
    <property type="evidence" value="ECO:0007669"/>
    <property type="project" value="TreeGrafter"/>
</dbReference>
<feature type="transmembrane region" description="Helical" evidence="6">
    <location>
        <begin position="35"/>
        <end position="56"/>
    </location>
</feature>
<protein>
    <submittedName>
        <fullName evidence="9">ABC-type transport system involved in cytochrome c biogenesis, permease component</fullName>
    </submittedName>
</protein>
<evidence type="ECO:0000313" key="10">
    <source>
        <dbReference type="Proteomes" id="UP000182257"/>
    </source>
</evidence>
<evidence type="ECO:0000313" key="9">
    <source>
        <dbReference type="EMBL" id="SDZ96458.1"/>
    </source>
</evidence>
<feature type="transmembrane region" description="Helical" evidence="6">
    <location>
        <begin position="68"/>
        <end position="87"/>
    </location>
</feature>
<evidence type="ECO:0000256" key="5">
    <source>
        <dbReference type="ARBA" id="ARBA00023136"/>
    </source>
</evidence>
<evidence type="ECO:0000259" key="7">
    <source>
        <dbReference type="Pfam" id="PF01578"/>
    </source>
</evidence>
<feature type="transmembrane region" description="Helical" evidence="6">
    <location>
        <begin position="183"/>
        <end position="204"/>
    </location>
</feature>
<name>A0A1H3XD36_XYLRU</name>
<evidence type="ECO:0000256" key="2">
    <source>
        <dbReference type="ARBA" id="ARBA00022692"/>
    </source>
</evidence>
<dbReference type="Proteomes" id="UP000182257">
    <property type="component" value="Unassembled WGS sequence"/>
</dbReference>
<dbReference type="PANTHER" id="PTHR30071">
    <property type="entry name" value="HEME EXPORTER PROTEIN C"/>
    <property type="match status" value="1"/>
</dbReference>
<feature type="transmembrane region" description="Helical" evidence="6">
    <location>
        <begin position="301"/>
        <end position="323"/>
    </location>
</feature>